<reference evidence="3 4" key="1">
    <citation type="submission" date="2019-12" db="EMBL/GenBank/DDBJ databases">
        <authorList>
            <person name="Li C."/>
            <person name="Zhao J."/>
        </authorList>
    </citation>
    <scope>NUCLEOTIDE SEQUENCE [LARGE SCALE GENOMIC DNA]</scope>
    <source>
        <strain evidence="3 4">NEAU-DD11</strain>
    </source>
</reference>
<gene>
    <name evidence="3" type="ORF">GPY61_14530</name>
</gene>
<evidence type="ECO:0000313" key="4">
    <source>
        <dbReference type="Proteomes" id="UP000443353"/>
    </source>
</evidence>
<feature type="compositionally biased region" description="Pro residues" evidence="1">
    <location>
        <begin position="256"/>
        <end position="290"/>
    </location>
</feature>
<feature type="region of interest" description="Disordered" evidence="1">
    <location>
        <begin position="210"/>
        <end position="290"/>
    </location>
</feature>
<feature type="compositionally biased region" description="Basic and acidic residues" evidence="1">
    <location>
        <begin position="216"/>
        <end position="226"/>
    </location>
</feature>
<comment type="caution">
    <text evidence="3">The sequence shown here is derived from an EMBL/GenBank/DDBJ whole genome shotgun (WGS) entry which is preliminary data.</text>
</comment>
<evidence type="ECO:0000259" key="2">
    <source>
        <dbReference type="Pfam" id="PF04773"/>
    </source>
</evidence>
<dbReference type="PANTHER" id="PTHR38731:SF3">
    <property type="entry name" value="BLL6125 PROTEIN"/>
    <property type="match status" value="1"/>
</dbReference>
<keyword evidence="4" id="KW-1185">Reference proteome</keyword>
<dbReference type="Proteomes" id="UP000443353">
    <property type="component" value="Unassembled WGS sequence"/>
</dbReference>
<feature type="domain" description="FecR protein" evidence="2">
    <location>
        <begin position="58"/>
        <end position="161"/>
    </location>
</feature>
<protein>
    <recommendedName>
        <fullName evidence="2">FecR protein domain-containing protein</fullName>
    </recommendedName>
</protein>
<dbReference type="Pfam" id="PF04773">
    <property type="entry name" value="FecR"/>
    <property type="match status" value="1"/>
</dbReference>
<dbReference type="AlphaFoldDB" id="A0A7X3FZZ3"/>
<sequence>MLVMEDSMLKKLAPAAGLMWSLVDMAYAAEAGRVVFTAGQAQVGRHAAALDTAVGEGDELSTGADGYIYMKTVDNGFLILRPNSKARVVTYSIDKADPSKTQVKLELLQGVARAISGQGVKQARQNFRFNTPVAAIGVRGTDFTVYTDQQTTRVTVLSGGVVMSGFGANCTAAGTGPCEGRSARELFAGQAGLLLQVERGTSVPQLLQNPALAPDQTEKPRSDEPAAKQALSATPAAQVNLDPQRSEQSLNSARPVTPPPASNEPPPVVTPPPVVINDPTPPKPTQPSPPEIFWGRWQALAGLPAQPGRIGDADVEIATYYAPYAITRVKNTELVLPRDGTAAFKLMSGEAIMSNSIGDRPANIQSGQLNMDFSKRTFSTSLDVRAGNDRADVIGNGVITDKGMLYEGIGSPTIIRGYLGGSNAEQAGYIFKNSATPGITVSGATLWGR</sequence>
<name>A0A7X3FZZ3_9BURK</name>
<accession>A0A7X3FZZ3</accession>
<evidence type="ECO:0000256" key="1">
    <source>
        <dbReference type="SAM" id="MobiDB-lite"/>
    </source>
</evidence>
<dbReference type="Gene3D" id="2.60.120.1440">
    <property type="match status" value="1"/>
</dbReference>
<dbReference type="PANTHER" id="PTHR38731">
    <property type="entry name" value="LIPL45-RELATED LIPOPROTEIN-RELATED"/>
    <property type="match status" value="1"/>
</dbReference>
<feature type="compositionally biased region" description="Polar residues" evidence="1">
    <location>
        <begin position="231"/>
        <end position="254"/>
    </location>
</feature>
<evidence type="ECO:0000313" key="3">
    <source>
        <dbReference type="EMBL" id="MVW61146.1"/>
    </source>
</evidence>
<dbReference type="InterPro" id="IPR006860">
    <property type="entry name" value="FecR"/>
</dbReference>
<organism evidence="3 4">
    <name type="scientific">Massilia cellulosiltytica</name>
    <dbReference type="NCBI Taxonomy" id="2683234"/>
    <lineage>
        <taxon>Bacteria</taxon>
        <taxon>Pseudomonadati</taxon>
        <taxon>Pseudomonadota</taxon>
        <taxon>Betaproteobacteria</taxon>
        <taxon>Burkholderiales</taxon>
        <taxon>Oxalobacteraceae</taxon>
        <taxon>Telluria group</taxon>
        <taxon>Massilia</taxon>
    </lineage>
</organism>
<proteinExistence type="predicted"/>
<dbReference type="EMBL" id="WSES01000004">
    <property type="protein sequence ID" value="MVW61146.1"/>
    <property type="molecule type" value="Genomic_DNA"/>
</dbReference>